<dbReference type="Proteomes" id="UP001324287">
    <property type="component" value="Chromosome"/>
</dbReference>
<evidence type="ECO:0000313" key="2">
    <source>
        <dbReference type="EMBL" id="WRL62801.1"/>
    </source>
</evidence>
<dbReference type="RefSeq" id="WP_324274150.1">
    <property type="nucleotide sequence ID" value="NZ_CP141261.1"/>
</dbReference>
<reference evidence="2 3" key="1">
    <citation type="submission" date="2023-12" db="EMBL/GenBank/DDBJ databases">
        <title>Blastococcus brunescens sp. nov., an actonobacterium isolated from sandstone collected in sahara desert.</title>
        <authorList>
            <person name="Gtari M."/>
            <person name="Ghodhbane F."/>
        </authorList>
    </citation>
    <scope>NUCLEOTIDE SEQUENCE [LARGE SCALE GENOMIC DNA]</scope>
    <source>
        <strain evidence="2 3">BMG 8361</strain>
    </source>
</reference>
<feature type="region of interest" description="Disordered" evidence="1">
    <location>
        <begin position="22"/>
        <end position="45"/>
    </location>
</feature>
<gene>
    <name evidence="2" type="ORF">U6N30_23345</name>
</gene>
<organism evidence="2 3">
    <name type="scientific">Blastococcus brunescens</name>
    <dbReference type="NCBI Taxonomy" id="1564165"/>
    <lineage>
        <taxon>Bacteria</taxon>
        <taxon>Bacillati</taxon>
        <taxon>Actinomycetota</taxon>
        <taxon>Actinomycetes</taxon>
        <taxon>Geodermatophilales</taxon>
        <taxon>Geodermatophilaceae</taxon>
        <taxon>Blastococcus</taxon>
    </lineage>
</organism>
<dbReference type="EMBL" id="CP141261">
    <property type="protein sequence ID" value="WRL62801.1"/>
    <property type="molecule type" value="Genomic_DNA"/>
</dbReference>
<evidence type="ECO:0000313" key="3">
    <source>
        <dbReference type="Proteomes" id="UP001324287"/>
    </source>
</evidence>
<evidence type="ECO:0000256" key="1">
    <source>
        <dbReference type="SAM" id="MobiDB-lite"/>
    </source>
</evidence>
<protein>
    <submittedName>
        <fullName evidence="2">Uncharacterized protein</fullName>
    </submittedName>
</protein>
<keyword evidence="3" id="KW-1185">Reference proteome</keyword>
<name>A0ABZ1AW62_9ACTN</name>
<sequence>MQNLAQVTADLMTALEIPAADVVGHDWGRTSPGRWPPGTPTASAP</sequence>
<proteinExistence type="predicted"/>
<accession>A0ABZ1AW62</accession>